<feature type="compositionally biased region" description="Acidic residues" evidence="1">
    <location>
        <begin position="39"/>
        <end position="64"/>
    </location>
</feature>
<accession>A0A8S5MDZ9</accession>
<protein>
    <submittedName>
        <fullName evidence="2">Uncharacterized protein</fullName>
    </submittedName>
</protein>
<name>A0A8S5MDZ9_9CAUD</name>
<evidence type="ECO:0000313" key="2">
    <source>
        <dbReference type="EMBL" id="DAD80458.1"/>
    </source>
</evidence>
<proteinExistence type="predicted"/>
<dbReference type="EMBL" id="BK014884">
    <property type="protein sequence ID" value="DAD80458.1"/>
    <property type="molecule type" value="Genomic_DNA"/>
</dbReference>
<feature type="region of interest" description="Disordered" evidence="1">
    <location>
        <begin position="32"/>
        <end position="77"/>
    </location>
</feature>
<evidence type="ECO:0000256" key="1">
    <source>
        <dbReference type="SAM" id="MobiDB-lite"/>
    </source>
</evidence>
<organism evidence="2">
    <name type="scientific">Siphoviridae sp. ctYh54</name>
    <dbReference type="NCBI Taxonomy" id="2826379"/>
    <lineage>
        <taxon>Viruses</taxon>
        <taxon>Duplodnaviria</taxon>
        <taxon>Heunggongvirae</taxon>
        <taxon>Uroviricota</taxon>
        <taxon>Caudoviricetes</taxon>
    </lineage>
</organism>
<sequence>MLKKELKRSAKYNEEEALSELVGKDLQRNLDDVDKRMEAEEDDTEATDVVDDNAPAEDDLEDETPDHLETDLEEPAEEFKDINEKVVVYMYRGFAEIGDQVRLFVEDADNEERDPELVKTLEDFMEGYPEVMDVIKDLAKKYVTSVDLFDPEEGEEVTGDDAPAEDEVEDADSDAEETEDEEVVESYVKEHNLDHNLFESEYEIYARYSSPEEADKFEQDFRKFKGAEVFRHEDIGEVHAFVRVK</sequence>
<feature type="region of interest" description="Disordered" evidence="1">
    <location>
        <begin position="149"/>
        <end position="180"/>
    </location>
</feature>
<reference evidence="2" key="1">
    <citation type="journal article" date="2021" name="Proc. Natl. Acad. Sci. U.S.A.">
        <title>A Catalog of Tens of Thousands of Viruses from Human Metagenomes Reveals Hidden Associations with Chronic Diseases.</title>
        <authorList>
            <person name="Tisza M.J."/>
            <person name="Buck C.B."/>
        </authorList>
    </citation>
    <scope>NUCLEOTIDE SEQUENCE</scope>
    <source>
        <strain evidence="2">CtYh54</strain>
    </source>
</reference>